<proteinExistence type="predicted"/>
<dbReference type="OrthoDB" id="6763962at2759"/>
<protein>
    <submittedName>
        <fullName evidence="2">Uncharacterized protein</fullName>
    </submittedName>
</protein>
<evidence type="ECO:0000313" key="2">
    <source>
        <dbReference type="EMBL" id="CAG9761173.1"/>
    </source>
</evidence>
<gene>
    <name evidence="2" type="ORF">CEUTPL_LOCUS1881</name>
</gene>
<keyword evidence="3" id="KW-1185">Reference proteome</keyword>
<dbReference type="AlphaFoldDB" id="A0A9N9MFB8"/>
<feature type="chain" id="PRO_5040158517" evidence="1">
    <location>
        <begin position="24"/>
        <end position="150"/>
    </location>
</feature>
<sequence length="150" mass="16374">MGRTVLFGIVAVMALAQIYNANAQEQPQPQPQPVSDDCKQKIFEQLKNTDLSAYKDCFNMTSLQDLKGNSQILSQLFTSLPDGCKNPMSSNIKDCVKSWFSNFKNHSAEVQASIAGSINTVFAASKGCISQAAQQLSDLNIFVTNGCQQE</sequence>
<dbReference type="Proteomes" id="UP001152799">
    <property type="component" value="Chromosome 1"/>
</dbReference>
<evidence type="ECO:0000256" key="1">
    <source>
        <dbReference type="SAM" id="SignalP"/>
    </source>
</evidence>
<feature type="signal peptide" evidence="1">
    <location>
        <begin position="1"/>
        <end position="23"/>
    </location>
</feature>
<dbReference type="EMBL" id="OU892277">
    <property type="protein sequence ID" value="CAG9761173.1"/>
    <property type="molecule type" value="Genomic_DNA"/>
</dbReference>
<evidence type="ECO:0000313" key="3">
    <source>
        <dbReference type="Proteomes" id="UP001152799"/>
    </source>
</evidence>
<keyword evidence="1" id="KW-0732">Signal</keyword>
<name>A0A9N9MFB8_9CUCU</name>
<accession>A0A9N9MFB8</accession>
<reference evidence="2" key="1">
    <citation type="submission" date="2022-01" db="EMBL/GenBank/DDBJ databases">
        <authorList>
            <person name="King R."/>
        </authorList>
    </citation>
    <scope>NUCLEOTIDE SEQUENCE</scope>
</reference>
<organism evidence="2 3">
    <name type="scientific">Ceutorhynchus assimilis</name>
    <name type="common">cabbage seed weevil</name>
    <dbReference type="NCBI Taxonomy" id="467358"/>
    <lineage>
        <taxon>Eukaryota</taxon>
        <taxon>Metazoa</taxon>
        <taxon>Ecdysozoa</taxon>
        <taxon>Arthropoda</taxon>
        <taxon>Hexapoda</taxon>
        <taxon>Insecta</taxon>
        <taxon>Pterygota</taxon>
        <taxon>Neoptera</taxon>
        <taxon>Endopterygota</taxon>
        <taxon>Coleoptera</taxon>
        <taxon>Polyphaga</taxon>
        <taxon>Cucujiformia</taxon>
        <taxon>Curculionidae</taxon>
        <taxon>Ceutorhynchinae</taxon>
        <taxon>Ceutorhynchus</taxon>
    </lineage>
</organism>